<name>A0A2U0HZH0_9FLAO</name>
<keyword evidence="1" id="KW-0812">Transmembrane</keyword>
<organism evidence="2 3">
    <name type="scientific">Marixanthomonas spongiae</name>
    <dbReference type="NCBI Taxonomy" id="2174845"/>
    <lineage>
        <taxon>Bacteria</taxon>
        <taxon>Pseudomonadati</taxon>
        <taxon>Bacteroidota</taxon>
        <taxon>Flavobacteriia</taxon>
        <taxon>Flavobacteriales</taxon>
        <taxon>Flavobacteriaceae</taxon>
        <taxon>Marixanthomonas</taxon>
    </lineage>
</organism>
<feature type="transmembrane region" description="Helical" evidence="1">
    <location>
        <begin position="52"/>
        <end position="71"/>
    </location>
</feature>
<evidence type="ECO:0000256" key="1">
    <source>
        <dbReference type="SAM" id="Phobius"/>
    </source>
</evidence>
<feature type="transmembrane region" description="Helical" evidence="1">
    <location>
        <begin position="210"/>
        <end position="232"/>
    </location>
</feature>
<feature type="transmembrane region" description="Helical" evidence="1">
    <location>
        <begin position="125"/>
        <end position="151"/>
    </location>
</feature>
<protein>
    <recommendedName>
        <fullName evidence="4">Lysylphosphatidylglycerol synthase-like protein</fullName>
    </recommendedName>
</protein>
<feature type="transmembrane region" description="Helical" evidence="1">
    <location>
        <begin position="12"/>
        <end position="32"/>
    </location>
</feature>
<dbReference type="EMBL" id="QEHR01000006">
    <property type="protein sequence ID" value="PVW14219.1"/>
    <property type="molecule type" value="Genomic_DNA"/>
</dbReference>
<comment type="caution">
    <text evidence="2">The sequence shown here is derived from an EMBL/GenBank/DDBJ whole genome shotgun (WGS) entry which is preliminary data.</text>
</comment>
<dbReference type="OrthoDB" id="1121314at2"/>
<dbReference type="RefSeq" id="WP_116694709.1">
    <property type="nucleotide sequence ID" value="NZ_QEHR01000006.1"/>
</dbReference>
<accession>A0A2U0HZH0</accession>
<dbReference type="Proteomes" id="UP000245962">
    <property type="component" value="Unassembled WGS sequence"/>
</dbReference>
<evidence type="ECO:0008006" key="4">
    <source>
        <dbReference type="Google" id="ProtNLM"/>
    </source>
</evidence>
<evidence type="ECO:0000313" key="3">
    <source>
        <dbReference type="Proteomes" id="UP000245962"/>
    </source>
</evidence>
<keyword evidence="1" id="KW-1133">Transmembrane helix</keyword>
<proteinExistence type="predicted"/>
<keyword evidence="1" id="KW-0472">Membrane</keyword>
<feature type="transmembrane region" description="Helical" evidence="1">
    <location>
        <begin position="284"/>
        <end position="308"/>
    </location>
</feature>
<keyword evidence="3" id="KW-1185">Reference proteome</keyword>
<evidence type="ECO:0000313" key="2">
    <source>
        <dbReference type="EMBL" id="PVW14219.1"/>
    </source>
</evidence>
<feature type="transmembrane region" description="Helical" evidence="1">
    <location>
        <begin position="244"/>
        <end position="277"/>
    </location>
</feature>
<feature type="transmembrane region" description="Helical" evidence="1">
    <location>
        <begin position="163"/>
        <end position="180"/>
    </location>
</feature>
<dbReference type="AlphaFoldDB" id="A0A2U0HZH0"/>
<sequence length="315" mass="35889">MRTVLHKSKQYWLVALKVLVLGLTFAYIYYKIASGNTLQWQVFSSEIQSKNFIYILFFIVLATINWTLEIAKWQTAVSKTTSISFSEATKQSLMALTVSLPTPNRIGDYGAKAFFYPLEKRKEILLLNFISSSAQMAVTCFFGAIGLLILAMDYELPISETKLGIFLLVVLLAMVLGYLFRRKQLLVKGLSALNVVRYFKNLPVSIKLKLVLFSVLRYVIFGFLFYFVLVFFEGDLTILKAAPLIGAMYLLVSIVPSFLLFDVVIRGGVAVWLFSFAEIPELPVLFTVFTMWLLNFILPALMGSWYVLSYKTEHR</sequence>
<gene>
    <name evidence="2" type="ORF">DDV96_10445</name>
</gene>
<reference evidence="2 3" key="1">
    <citation type="submission" date="2018-04" db="EMBL/GenBank/DDBJ databases">
        <title>Marixanthomonas spongiae HN-E44 sp. nov., isolated from a marine sponge.</title>
        <authorList>
            <person name="Luo L."/>
            <person name="Zhuang L."/>
        </authorList>
    </citation>
    <scope>NUCLEOTIDE SEQUENCE [LARGE SCALE GENOMIC DNA]</scope>
    <source>
        <strain evidence="2 3">HN-E44</strain>
    </source>
</reference>